<protein>
    <recommendedName>
        <fullName evidence="4">Peroxin/Ferlin domain-containing protein</fullName>
    </recommendedName>
</protein>
<name>A0A8H7Q895_9FUNG</name>
<organism evidence="2 3">
    <name type="scientific">Umbelopsis vinacea</name>
    <dbReference type="NCBI Taxonomy" id="44442"/>
    <lineage>
        <taxon>Eukaryota</taxon>
        <taxon>Fungi</taxon>
        <taxon>Fungi incertae sedis</taxon>
        <taxon>Mucoromycota</taxon>
        <taxon>Mucoromycotina</taxon>
        <taxon>Umbelopsidomycetes</taxon>
        <taxon>Umbelopsidales</taxon>
        <taxon>Umbelopsidaceae</taxon>
        <taxon>Umbelopsis</taxon>
    </lineage>
</organism>
<sequence length="291" mass="34055">MMTDTLHVAHADRGSTVSKTPSLSIQRQNGAPSLQSGMSRTPEPSIIDNLRLNEAMTVSSSSGSEQYDDEFEYDVLYECQRGLLQFDPSPWCDRNMKYTPMDIHTYALPNPMWQWVSHSSKHHSSPFVADQTAKQSIDIFVYKVNKDWLADMTGDVDELGWEYAFRFHGSTWHGNYKHFRSFARRRKWIRLRRRRMIEDDKSYHSNDAVSIHTASIPENDESPQGIEEKENKFYERLQKCRLDRERLKIVADILQENDTQLGMIQAKVIGLQLNDYMQLFDFEDSRRKFAL</sequence>
<comment type="caution">
    <text evidence="2">The sequence shown here is derived from an EMBL/GenBank/DDBJ whole genome shotgun (WGS) entry which is preliminary data.</text>
</comment>
<evidence type="ECO:0000313" key="3">
    <source>
        <dbReference type="Proteomes" id="UP000612746"/>
    </source>
</evidence>
<evidence type="ECO:0008006" key="4">
    <source>
        <dbReference type="Google" id="ProtNLM"/>
    </source>
</evidence>
<gene>
    <name evidence="2" type="ORF">INT44_005373</name>
</gene>
<dbReference type="Proteomes" id="UP000612746">
    <property type="component" value="Unassembled WGS sequence"/>
</dbReference>
<reference evidence="2" key="1">
    <citation type="submission" date="2020-12" db="EMBL/GenBank/DDBJ databases">
        <title>Metabolic potential, ecology and presence of endohyphal bacteria is reflected in genomic diversity of Mucoromycotina.</title>
        <authorList>
            <person name="Muszewska A."/>
            <person name="Okrasinska A."/>
            <person name="Steczkiewicz K."/>
            <person name="Drgas O."/>
            <person name="Orlowska M."/>
            <person name="Perlinska-Lenart U."/>
            <person name="Aleksandrzak-Piekarczyk T."/>
            <person name="Szatraj K."/>
            <person name="Zielenkiewicz U."/>
            <person name="Pilsyk S."/>
            <person name="Malc E."/>
            <person name="Mieczkowski P."/>
            <person name="Kruszewska J.S."/>
            <person name="Biernat P."/>
            <person name="Pawlowska J."/>
        </authorList>
    </citation>
    <scope>NUCLEOTIDE SEQUENCE</scope>
    <source>
        <strain evidence="2">WA0000051536</strain>
    </source>
</reference>
<accession>A0A8H7Q895</accession>
<dbReference type="AlphaFoldDB" id="A0A8H7Q895"/>
<feature type="non-terminal residue" evidence="2">
    <location>
        <position position="1"/>
    </location>
</feature>
<feature type="region of interest" description="Disordered" evidence="1">
    <location>
        <begin position="1"/>
        <end position="44"/>
    </location>
</feature>
<keyword evidence="3" id="KW-1185">Reference proteome</keyword>
<evidence type="ECO:0000256" key="1">
    <source>
        <dbReference type="SAM" id="MobiDB-lite"/>
    </source>
</evidence>
<dbReference type="OrthoDB" id="72441at2759"/>
<evidence type="ECO:0000313" key="2">
    <source>
        <dbReference type="EMBL" id="KAG2187683.1"/>
    </source>
</evidence>
<proteinExistence type="predicted"/>
<feature type="compositionally biased region" description="Polar residues" evidence="1">
    <location>
        <begin position="15"/>
        <end position="39"/>
    </location>
</feature>
<dbReference type="EMBL" id="JAEPRA010000003">
    <property type="protein sequence ID" value="KAG2187683.1"/>
    <property type="molecule type" value="Genomic_DNA"/>
</dbReference>